<protein>
    <recommendedName>
        <fullName evidence="4">Response regulator</fullName>
    </recommendedName>
</protein>
<dbReference type="KEGG" id="mprt:ET475_09850"/>
<keyword evidence="1" id="KW-0812">Transmembrane</keyword>
<keyword evidence="1" id="KW-0472">Membrane</keyword>
<feature type="transmembrane region" description="Helical" evidence="1">
    <location>
        <begin position="6"/>
        <end position="29"/>
    </location>
</feature>
<dbReference type="OrthoDB" id="5073812at2"/>
<evidence type="ECO:0000313" key="2">
    <source>
        <dbReference type="EMBL" id="QAY60259.1"/>
    </source>
</evidence>
<keyword evidence="3" id="KW-1185">Reference proteome</keyword>
<proteinExistence type="predicted"/>
<organism evidence="2 3">
    <name type="scientific">Microbacterium protaetiae</name>
    <dbReference type="NCBI Taxonomy" id="2509458"/>
    <lineage>
        <taxon>Bacteria</taxon>
        <taxon>Bacillati</taxon>
        <taxon>Actinomycetota</taxon>
        <taxon>Actinomycetes</taxon>
        <taxon>Micrococcales</taxon>
        <taxon>Microbacteriaceae</taxon>
        <taxon>Microbacterium</taxon>
    </lineage>
</organism>
<dbReference type="AlphaFoldDB" id="A0A4P6EGG9"/>
<dbReference type="Proteomes" id="UP000293995">
    <property type="component" value="Chromosome"/>
</dbReference>
<evidence type="ECO:0008006" key="4">
    <source>
        <dbReference type="Google" id="ProtNLM"/>
    </source>
</evidence>
<name>A0A4P6EGG9_9MICO</name>
<accession>A0A4P6EGG9</accession>
<keyword evidence="1" id="KW-1133">Transmembrane helix</keyword>
<evidence type="ECO:0000256" key="1">
    <source>
        <dbReference type="SAM" id="Phobius"/>
    </source>
</evidence>
<gene>
    <name evidence="2" type="ORF">ET475_09850</name>
</gene>
<dbReference type="Gene3D" id="3.90.20.10">
    <property type="match status" value="1"/>
</dbReference>
<sequence length="104" mass="11552">MTVTPDVIGVIVAIFVAAVTFLGGVAGLLSRQARWINTRFDKVDARFDKVDARFDKVDARFDKVDARFEKIEAEIVGVRAELVDVKIAVARLEGPPPRLLRTSR</sequence>
<reference evidence="2 3" key="1">
    <citation type="submission" date="2019-01" db="EMBL/GenBank/DDBJ databases">
        <title>Genome sequencing of strain DFW100M-13.</title>
        <authorList>
            <person name="Heo J."/>
            <person name="Kim S.-J."/>
            <person name="Kim J.-S."/>
            <person name="Hong S.-B."/>
            <person name="Kwon S.-W."/>
        </authorList>
    </citation>
    <scope>NUCLEOTIDE SEQUENCE [LARGE SCALE GENOMIC DNA]</scope>
    <source>
        <strain evidence="2 3">DFW100M-13</strain>
    </source>
</reference>
<dbReference type="RefSeq" id="WP_129389293.1">
    <property type="nucleotide sequence ID" value="NZ_CP035494.1"/>
</dbReference>
<evidence type="ECO:0000313" key="3">
    <source>
        <dbReference type="Proteomes" id="UP000293995"/>
    </source>
</evidence>
<dbReference type="EMBL" id="CP035494">
    <property type="protein sequence ID" value="QAY60259.1"/>
    <property type="molecule type" value="Genomic_DNA"/>
</dbReference>